<dbReference type="PRINTS" id="PR00082">
    <property type="entry name" value="GLFDHDRGNASE"/>
</dbReference>
<evidence type="ECO:0000256" key="4">
    <source>
        <dbReference type="PIRSR" id="PIRSR000185-1"/>
    </source>
</evidence>
<dbReference type="InterPro" id="IPR036291">
    <property type="entry name" value="NAD(P)-bd_dom_sf"/>
</dbReference>
<dbReference type="Pfam" id="PF00208">
    <property type="entry name" value="ELFV_dehydrog"/>
    <property type="match status" value="1"/>
</dbReference>
<dbReference type="InterPro" id="IPR006097">
    <property type="entry name" value="Glu/Leu/Phe/Val/Trp_DH_dimer"/>
</dbReference>
<evidence type="ECO:0000256" key="6">
    <source>
        <dbReference type="RuleBase" id="RU004417"/>
    </source>
</evidence>
<keyword evidence="9" id="KW-1185">Reference proteome</keyword>
<dbReference type="SUPFAM" id="SSF51735">
    <property type="entry name" value="NAD(P)-binding Rossmann-fold domains"/>
    <property type="match status" value="1"/>
</dbReference>
<dbReference type="PANTHER" id="PTHR11606">
    <property type="entry name" value="GLUTAMATE DEHYDROGENASE"/>
    <property type="match status" value="1"/>
</dbReference>
<organism evidence="8 9">
    <name type="scientific">Thermanaerovibrio acidaminovorans (strain ATCC 49978 / DSM 6589 / Su883)</name>
    <name type="common">Selenomonas acidaminovorans</name>
    <dbReference type="NCBI Taxonomy" id="525903"/>
    <lineage>
        <taxon>Bacteria</taxon>
        <taxon>Thermotogati</taxon>
        <taxon>Synergistota</taxon>
        <taxon>Synergistia</taxon>
        <taxon>Synergistales</taxon>
        <taxon>Synergistaceae</taxon>
        <taxon>Thermanaerovibrio</taxon>
    </lineage>
</organism>
<dbReference type="KEGG" id="tai:Taci_0188"/>
<dbReference type="eggNOG" id="COG0334">
    <property type="taxonomic scope" value="Bacteria"/>
</dbReference>
<evidence type="ECO:0000259" key="7">
    <source>
        <dbReference type="SMART" id="SM00839"/>
    </source>
</evidence>
<dbReference type="InterPro" id="IPR014362">
    <property type="entry name" value="Glu_DH"/>
</dbReference>
<dbReference type="EMBL" id="CP001818">
    <property type="protein sequence ID" value="ACZ18428.1"/>
    <property type="molecule type" value="Genomic_DNA"/>
</dbReference>
<dbReference type="PIRSF" id="PIRSF000185">
    <property type="entry name" value="Glu_DH"/>
    <property type="match status" value="1"/>
</dbReference>
<proteinExistence type="inferred from homology"/>
<dbReference type="AlphaFoldDB" id="D1B825"/>
<keyword evidence="2 3" id="KW-0560">Oxidoreductase</keyword>
<dbReference type="EnsemblBacteria" id="ACZ18428">
    <property type="protein sequence ID" value="ACZ18428"/>
    <property type="gene ID" value="Taci_0188"/>
</dbReference>
<dbReference type="PROSITE" id="PS00074">
    <property type="entry name" value="GLFV_DEHYDROGENASE"/>
    <property type="match status" value="1"/>
</dbReference>
<dbReference type="InterPro" id="IPR046346">
    <property type="entry name" value="Aminoacid_DH-like_N_sf"/>
</dbReference>
<dbReference type="Gene3D" id="3.40.50.10860">
    <property type="entry name" value="Leucine Dehydrogenase, chain A, domain 1"/>
    <property type="match status" value="1"/>
</dbReference>
<gene>
    <name evidence="8" type="ordered locus">Taci_0188</name>
</gene>
<evidence type="ECO:0000256" key="1">
    <source>
        <dbReference type="ARBA" id="ARBA00006382"/>
    </source>
</evidence>
<dbReference type="OrthoDB" id="9803297at2"/>
<dbReference type="PANTHER" id="PTHR11606:SF13">
    <property type="entry name" value="GLUTAMATE DEHYDROGENASE 1, MITOCHONDRIAL"/>
    <property type="match status" value="1"/>
</dbReference>
<dbReference type="InterPro" id="IPR006095">
    <property type="entry name" value="Glu/Leu/Phe/Val/Trp_DH"/>
</dbReference>
<evidence type="ECO:0000313" key="9">
    <source>
        <dbReference type="Proteomes" id="UP000002030"/>
    </source>
</evidence>
<sequence>MVYDLYSMFVKQVERAEPYLGANSELLPIFLEPREVTEYTLPLRMSDGTIRPIKAWRSRHNNALGPYKGGVRFYREASREEIMALSGWMTVKCSAAGLPFGGSKGGVKVDPHQLDHEELERLARLYGMAIASDSGEEVEIPAPDVNTNPQIMAWMLDTFEKVRGISSPGAFTGKPPEVGGSQGRGEAGAMGGAFVLEKVLRRMGKDPRGMKVAIQGYGSLGITAHRALSAMGFRVVAITDSHGGVYREGGLDPEDLSSHKIMTGVLRDYRDADNITGDEIFGVDCHVLVPAALECAINDRTAPAVRAQIVLELANAPTTPEGDQILADKGTVVIPDVLANSGGVTVSYFEWVQCRSGEVWRHSKVVRKLKEKLKGAMWDTLELSETYGIPLRTAAFVRGVGRVLRAMKLKGVWP</sequence>
<name>D1B825_THEAS</name>
<accession>D1B825</accession>
<dbReference type="SUPFAM" id="SSF53223">
    <property type="entry name" value="Aminoacid dehydrogenase-like, N-terminal domain"/>
    <property type="match status" value="1"/>
</dbReference>
<dbReference type="STRING" id="525903.Taci_0188"/>
<dbReference type="GO" id="GO:0006538">
    <property type="term" value="P:L-glutamate catabolic process"/>
    <property type="evidence" value="ECO:0007669"/>
    <property type="project" value="TreeGrafter"/>
</dbReference>
<evidence type="ECO:0000256" key="3">
    <source>
        <dbReference type="PIRNR" id="PIRNR000185"/>
    </source>
</evidence>
<evidence type="ECO:0000256" key="2">
    <source>
        <dbReference type="ARBA" id="ARBA00023002"/>
    </source>
</evidence>
<dbReference type="CDD" id="cd01076">
    <property type="entry name" value="NAD_bind_1_Glu_DH"/>
    <property type="match status" value="1"/>
</dbReference>
<protein>
    <recommendedName>
        <fullName evidence="3">Glutamate dehydrogenase</fullName>
    </recommendedName>
</protein>
<dbReference type="InterPro" id="IPR033922">
    <property type="entry name" value="NAD_bind_Glu_DH"/>
</dbReference>
<feature type="site" description="Important for catalysis" evidence="5">
    <location>
        <position position="144"/>
    </location>
</feature>
<comment type="similarity">
    <text evidence="1 3 6">Belongs to the Glu/Leu/Phe/Val dehydrogenases family.</text>
</comment>
<dbReference type="Pfam" id="PF02812">
    <property type="entry name" value="ELFV_dehydrog_N"/>
    <property type="match status" value="1"/>
</dbReference>
<dbReference type="Proteomes" id="UP000002030">
    <property type="component" value="Chromosome"/>
</dbReference>
<feature type="domain" description="Glutamate/phenylalanine/leucine/valine/L-tryptophan dehydrogenase C-terminal" evidence="7">
    <location>
        <begin position="181"/>
        <end position="411"/>
    </location>
</feature>
<dbReference type="Gene3D" id="3.40.50.720">
    <property type="entry name" value="NAD(P)-binding Rossmann-like Domain"/>
    <property type="match status" value="1"/>
</dbReference>
<evidence type="ECO:0000256" key="5">
    <source>
        <dbReference type="PIRSR" id="PIRSR000185-3"/>
    </source>
</evidence>
<dbReference type="PATRIC" id="fig|525903.6.peg.191"/>
<dbReference type="SMART" id="SM00839">
    <property type="entry name" value="ELFV_dehydrog"/>
    <property type="match status" value="1"/>
</dbReference>
<dbReference type="HOGENOM" id="CLU_025763_1_2_0"/>
<dbReference type="GO" id="GO:0004352">
    <property type="term" value="F:glutamate dehydrogenase (NAD+) activity"/>
    <property type="evidence" value="ECO:0007669"/>
    <property type="project" value="TreeGrafter"/>
</dbReference>
<feature type="active site" description="Proton donor" evidence="4">
    <location>
        <position position="104"/>
    </location>
</feature>
<evidence type="ECO:0000313" key="8">
    <source>
        <dbReference type="EMBL" id="ACZ18428.1"/>
    </source>
</evidence>
<reference evidence="8 9" key="1">
    <citation type="journal article" date="2009" name="Stand. Genomic Sci.">
        <title>Complete genome sequence of Thermanaerovibrio acidaminovorans type strain (Su883).</title>
        <authorList>
            <person name="Chovatia M."/>
            <person name="Sikorski J."/>
            <person name="Schroder M."/>
            <person name="Lapidus A."/>
            <person name="Nolan M."/>
            <person name="Tice H."/>
            <person name="Glavina Del Rio T."/>
            <person name="Copeland A."/>
            <person name="Cheng J.F."/>
            <person name="Lucas S."/>
            <person name="Chen F."/>
            <person name="Bruce D."/>
            <person name="Goodwin L."/>
            <person name="Pitluck S."/>
            <person name="Ivanova N."/>
            <person name="Mavromatis K."/>
            <person name="Ovchinnikova G."/>
            <person name="Pati A."/>
            <person name="Chen A."/>
            <person name="Palaniappan K."/>
            <person name="Land M."/>
            <person name="Hauser L."/>
            <person name="Chang Y.J."/>
            <person name="Jeffries C.D."/>
            <person name="Chain P."/>
            <person name="Saunders E."/>
            <person name="Detter J.C."/>
            <person name="Brettin T."/>
            <person name="Rohde M."/>
            <person name="Goker M."/>
            <person name="Spring S."/>
            <person name="Bristow J."/>
            <person name="Markowitz V."/>
            <person name="Hugenholtz P."/>
            <person name="Kyrpides N.C."/>
            <person name="Klenk H.P."/>
            <person name="Eisen J.A."/>
        </authorList>
    </citation>
    <scope>NUCLEOTIDE SEQUENCE [LARGE SCALE GENOMIC DNA]</scope>
    <source>
        <strain evidence="9">ATCC 49978 / DSM 6589 / Su883</strain>
    </source>
</reference>
<dbReference type="InterPro" id="IPR006096">
    <property type="entry name" value="Glu/Leu/Phe/Val/Trp_DH_C"/>
</dbReference>
<dbReference type="InterPro" id="IPR033524">
    <property type="entry name" value="Glu/Leu/Phe/Val_DH_AS"/>
</dbReference>